<feature type="region of interest" description="Disordered" evidence="1">
    <location>
        <begin position="90"/>
        <end position="113"/>
    </location>
</feature>
<organism evidence="2 3">
    <name type="scientific">Alcaligenes xylosoxydans xylosoxydans</name>
    <name type="common">Achromobacter xylosoxidans</name>
    <dbReference type="NCBI Taxonomy" id="85698"/>
    <lineage>
        <taxon>Bacteria</taxon>
        <taxon>Pseudomonadati</taxon>
        <taxon>Pseudomonadota</taxon>
        <taxon>Betaproteobacteria</taxon>
        <taxon>Burkholderiales</taxon>
        <taxon>Alcaligenaceae</taxon>
        <taxon>Achromobacter</taxon>
    </lineage>
</organism>
<comment type="caution">
    <text evidence="2">The sequence shown here is derived from an EMBL/GenBank/DDBJ whole genome shotgun (WGS) entry which is preliminary data.</text>
</comment>
<protein>
    <submittedName>
        <fullName evidence="2">Uncharacterized protein</fullName>
    </submittedName>
</protein>
<reference evidence="2 3" key="1">
    <citation type="submission" date="2018-08" db="EMBL/GenBank/DDBJ databases">
        <title>Achromobacter xylosoxidans Genome sequencing and assembly.</title>
        <authorList>
            <person name="Wang R."/>
            <person name="Rensing C."/>
            <person name="Li Y."/>
        </authorList>
    </citation>
    <scope>NUCLEOTIDE SEQUENCE [LARGE SCALE GENOMIC DNA]</scope>
    <source>
        <strain evidence="2 3">GD003A</strain>
    </source>
</reference>
<evidence type="ECO:0000313" key="2">
    <source>
        <dbReference type="EMBL" id="RPJ89601.1"/>
    </source>
</evidence>
<proteinExistence type="predicted"/>
<dbReference type="EMBL" id="QVXO01000038">
    <property type="protein sequence ID" value="RPJ89601.1"/>
    <property type="molecule type" value="Genomic_DNA"/>
</dbReference>
<dbReference type="RefSeq" id="WP_118933577.1">
    <property type="nucleotide sequence ID" value="NZ_CP061008.1"/>
</dbReference>
<dbReference type="Proteomes" id="UP000285324">
    <property type="component" value="Unassembled WGS sequence"/>
</dbReference>
<accession>A0A424W8R8</accession>
<name>A0A424W8R8_ALCXX</name>
<evidence type="ECO:0000256" key="1">
    <source>
        <dbReference type="SAM" id="MobiDB-lite"/>
    </source>
</evidence>
<dbReference type="OrthoDB" id="8689963at2"/>
<gene>
    <name evidence="2" type="ORF">DY367_21690</name>
</gene>
<evidence type="ECO:0000313" key="3">
    <source>
        <dbReference type="Proteomes" id="UP000285324"/>
    </source>
</evidence>
<sequence length="113" mass="12326">MSRALIRSLKKTQRLGAHAQASTAQRQDARSAAQSLLQRSVRFKHDRLAVLRLANAVQLGANVDETLWDYCLAVASNLADPTQLQKVLALRRGATDQPTGGTTPAEPNPRRQA</sequence>
<dbReference type="AlphaFoldDB" id="A0A424W8R8"/>